<dbReference type="InterPro" id="IPR013372">
    <property type="entry name" value="Eut_put"/>
</dbReference>
<accession>A9KMY8</accession>
<organism evidence="1 2">
    <name type="scientific">Lachnoclostridium phytofermentans (strain ATCC 700394 / DSM 18823 / ISDg)</name>
    <name type="common">Clostridium phytofermentans</name>
    <dbReference type="NCBI Taxonomy" id="357809"/>
    <lineage>
        <taxon>Bacteria</taxon>
        <taxon>Bacillati</taxon>
        <taxon>Bacillota</taxon>
        <taxon>Clostridia</taxon>
        <taxon>Lachnospirales</taxon>
        <taxon>Lachnospiraceae</taxon>
    </lineage>
</organism>
<gene>
    <name evidence="1" type="ordered locus">Cphy_2638</name>
</gene>
<dbReference type="STRING" id="357809.Cphy_2638"/>
<keyword evidence="2" id="KW-1185">Reference proteome</keyword>
<dbReference type="eggNOG" id="ENOG5032UNQ">
    <property type="taxonomic scope" value="Bacteria"/>
</dbReference>
<dbReference type="Proteomes" id="UP000000370">
    <property type="component" value="Chromosome"/>
</dbReference>
<name>A9KMY8_LACP7</name>
<dbReference type="HOGENOM" id="CLU_089888_0_0_9"/>
<dbReference type="KEGG" id="cpy:Cphy_2638"/>
<dbReference type="EMBL" id="CP000885">
    <property type="protein sequence ID" value="ABX42999.1"/>
    <property type="molecule type" value="Genomic_DNA"/>
</dbReference>
<evidence type="ECO:0008006" key="3">
    <source>
        <dbReference type="Google" id="ProtNLM"/>
    </source>
</evidence>
<evidence type="ECO:0000313" key="1">
    <source>
        <dbReference type="EMBL" id="ABX42999.1"/>
    </source>
</evidence>
<dbReference type="PIRSF" id="PIRSF034981">
    <property type="entry name" value="Eut_put"/>
    <property type="match status" value="1"/>
</dbReference>
<dbReference type="RefSeq" id="WP_012200651.1">
    <property type="nucleotide sequence ID" value="NC_010001.1"/>
</dbReference>
<sequence length="240" mass="27500">MYEDIIEEVITEVLHRLSEYENTCVHKKTLLVLSDEPYPLSEAITKEYNLLTPDFSRDQKVVELNTMVSCAEVILITSVTAKQLANLALLCGDGYLEEAIRYAHLLGKTIFVLEEGLEYRSYKATAHKAFYRKLLEYEECLKQHGILFTTESVFPFCEKQGKQLVPRNQLENGKSNTSYTVEDNGVTEGRLEIKKKLILEKDLMDLNVKSQTAICIEKGSIVTPSAFDYARAHRMRFIKM</sequence>
<dbReference type="OrthoDB" id="6197337at2"/>
<evidence type="ECO:0000313" key="2">
    <source>
        <dbReference type="Proteomes" id="UP000000370"/>
    </source>
</evidence>
<proteinExistence type="predicted"/>
<dbReference type="AlphaFoldDB" id="A9KMY8"/>
<protein>
    <recommendedName>
        <fullName evidence="3">Ethanolamine utilization protein</fullName>
    </recommendedName>
</protein>
<reference evidence="2" key="1">
    <citation type="submission" date="2007-11" db="EMBL/GenBank/DDBJ databases">
        <title>Complete genome sequence of Clostridium phytofermentans ISDg.</title>
        <authorList>
            <person name="Leschine S.B."/>
            <person name="Warnick T.A."/>
            <person name="Blanchard J.L."/>
            <person name="Schnell D.J."/>
            <person name="Petit E.L."/>
            <person name="LaTouf W.G."/>
            <person name="Copeland A."/>
            <person name="Lucas S."/>
            <person name="Lapidus A."/>
            <person name="Barry K."/>
            <person name="Glavina del Rio T."/>
            <person name="Dalin E."/>
            <person name="Tice H."/>
            <person name="Pitluck S."/>
            <person name="Kiss H."/>
            <person name="Brettin T."/>
            <person name="Bruce D."/>
            <person name="Detter J.C."/>
            <person name="Han C."/>
            <person name="Kuske C."/>
            <person name="Schmutz J."/>
            <person name="Larimer F."/>
            <person name="Land M."/>
            <person name="Hauser L."/>
            <person name="Kyrpides N."/>
            <person name="Kim E.A."/>
            <person name="Richardson P."/>
        </authorList>
    </citation>
    <scope>NUCLEOTIDE SEQUENCE [LARGE SCALE GENOMIC DNA]</scope>
    <source>
        <strain evidence="2">ATCC 700394 / DSM 18823 / ISDg</strain>
    </source>
</reference>